<accession>A0A8J4CFQ8</accession>
<feature type="compositionally biased region" description="Pro residues" evidence="1">
    <location>
        <begin position="354"/>
        <end position="363"/>
    </location>
</feature>
<name>A0A8J4CFQ8_9CHLO</name>
<evidence type="ECO:0000313" key="2">
    <source>
        <dbReference type="EMBL" id="GIL79251.1"/>
    </source>
</evidence>
<feature type="compositionally biased region" description="Acidic residues" evidence="1">
    <location>
        <begin position="607"/>
        <end position="618"/>
    </location>
</feature>
<feature type="region of interest" description="Disordered" evidence="1">
    <location>
        <begin position="351"/>
        <end position="394"/>
    </location>
</feature>
<protein>
    <submittedName>
        <fullName evidence="2">Uncharacterized protein</fullName>
    </submittedName>
</protein>
<gene>
    <name evidence="2" type="ORF">Vretifemale_8580</name>
    <name evidence="3" type="ORF">Vretimale_16438</name>
</gene>
<dbReference type="OrthoDB" id="548890at2759"/>
<feature type="region of interest" description="Disordered" evidence="1">
    <location>
        <begin position="73"/>
        <end position="112"/>
    </location>
</feature>
<evidence type="ECO:0000256" key="1">
    <source>
        <dbReference type="SAM" id="MobiDB-lite"/>
    </source>
</evidence>
<dbReference type="AlphaFoldDB" id="A0A8J4CFQ8"/>
<feature type="region of interest" description="Disordered" evidence="1">
    <location>
        <begin position="596"/>
        <end position="624"/>
    </location>
</feature>
<sequence>MPKAGSSLPLRRKSLRATNATNMLEQQKIDRALRRSALLHGGEPRLEHTVLSDQKCGPVWNIYSRYAARSPLTQQRADEAGPSLTAGGRSLPRRAQTAKLGSVEDGEASGDEELADAMAPAAAVAAAEAAKLWEDDGHHVIDLLQPLLSTGVTVPLHIQEALMHIVLNAEAHIHTSLSERAYRVLTDLLEWHPSAKLEGEVLVVNGTLWTPVGCSWQAEIHRDTARLQALREGGGLSALVGSALNYVVGAAEAACGIKLPSAPGAPERGNTGEIMLLKYWVKMLQVDLDARMGYMRQSGFRKNRTSVLENSLIYRLMQTYTNWADGSNSKPLLIRQLAGILVCAHIAAQHGNMPAPPPPPPRTNPSTARAINSGRGRAGGSDQQPQAADGDGAISPPHFPPAYATLISPAEVGAVATALLCMMYDVFAGLDRMNFYVRRGAQGRDNDLVRMDLVLSKAICKELPYKQPENLEALLSSLPPSASMRLLVYMLADAAYRRLEGGGDQLTENLRAVVEHYRDNGVGYPPQVLASDALSYLLERPGNWTWAACGVHFNDLPHKAGLALIVTQLTIAALQTVQREVRIAVQASRTAGRVLGQSNGALQGGGDDMDVDEKEENDDGGKGEVTISEWEAEAKLVSKLYLQLAERLQSDGIHGVGDGAHCVGLLVERVQAVGLRAGMPLLV</sequence>
<keyword evidence="4" id="KW-1185">Reference proteome</keyword>
<dbReference type="EMBL" id="BNCQ01000048">
    <property type="protein sequence ID" value="GIM13292.1"/>
    <property type="molecule type" value="Genomic_DNA"/>
</dbReference>
<evidence type="ECO:0000313" key="4">
    <source>
        <dbReference type="Proteomes" id="UP000747110"/>
    </source>
</evidence>
<dbReference type="EMBL" id="BNCP01000015">
    <property type="protein sequence ID" value="GIL79251.1"/>
    <property type="molecule type" value="Genomic_DNA"/>
</dbReference>
<comment type="caution">
    <text evidence="2">The sequence shown here is derived from an EMBL/GenBank/DDBJ whole genome shotgun (WGS) entry which is preliminary data.</text>
</comment>
<dbReference type="Proteomes" id="UP000747110">
    <property type="component" value="Unassembled WGS sequence"/>
</dbReference>
<organism evidence="2 4">
    <name type="scientific">Volvox reticuliferus</name>
    <dbReference type="NCBI Taxonomy" id="1737510"/>
    <lineage>
        <taxon>Eukaryota</taxon>
        <taxon>Viridiplantae</taxon>
        <taxon>Chlorophyta</taxon>
        <taxon>core chlorophytes</taxon>
        <taxon>Chlorophyceae</taxon>
        <taxon>CS clade</taxon>
        <taxon>Chlamydomonadales</taxon>
        <taxon>Volvocaceae</taxon>
        <taxon>Volvox</taxon>
    </lineage>
</organism>
<reference evidence="2" key="1">
    <citation type="journal article" date="2021" name="Proc. Natl. Acad. Sci. U.S.A.">
        <title>Three genomes in the algal genus Volvox reveal the fate of a haploid sex-determining region after a transition to homothallism.</title>
        <authorList>
            <person name="Yamamoto K."/>
            <person name="Hamaji T."/>
            <person name="Kawai-Toyooka H."/>
            <person name="Matsuzaki R."/>
            <person name="Takahashi F."/>
            <person name="Nishimura Y."/>
            <person name="Kawachi M."/>
            <person name="Noguchi H."/>
            <person name="Minakuchi Y."/>
            <person name="Umen J.G."/>
            <person name="Toyoda A."/>
            <person name="Nozaki H."/>
        </authorList>
    </citation>
    <scope>NUCLEOTIDE SEQUENCE</scope>
    <source>
        <strain evidence="3">NIES-3785</strain>
        <strain evidence="2">NIES-3786</strain>
    </source>
</reference>
<proteinExistence type="predicted"/>
<evidence type="ECO:0000313" key="3">
    <source>
        <dbReference type="EMBL" id="GIM13292.1"/>
    </source>
</evidence>
<dbReference type="Proteomes" id="UP000722791">
    <property type="component" value="Unassembled WGS sequence"/>
</dbReference>
<feature type="region of interest" description="Disordered" evidence="1">
    <location>
        <begin position="1"/>
        <end position="23"/>
    </location>
</feature>